<evidence type="ECO:0000313" key="3">
    <source>
        <dbReference type="Proteomes" id="UP000231343"/>
    </source>
</evidence>
<comment type="caution">
    <text evidence="2">The sequence shown here is derived from an EMBL/GenBank/DDBJ whole genome shotgun (WGS) entry which is preliminary data.</text>
</comment>
<feature type="chain" id="PRO_5013890550" evidence="1">
    <location>
        <begin position="19"/>
        <end position="256"/>
    </location>
</feature>
<proteinExistence type="predicted"/>
<dbReference type="AlphaFoldDB" id="A0A2H0XUA7"/>
<dbReference type="Proteomes" id="UP000231343">
    <property type="component" value="Unassembled WGS sequence"/>
</dbReference>
<keyword evidence="1" id="KW-0732">Signal</keyword>
<dbReference type="PROSITE" id="PS51257">
    <property type="entry name" value="PROKAR_LIPOPROTEIN"/>
    <property type="match status" value="1"/>
</dbReference>
<accession>A0A2H0XUA7</accession>
<feature type="signal peptide" evidence="1">
    <location>
        <begin position="1"/>
        <end position="18"/>
    </location>
</feature>
<dbReference type="EMBL" id="PEYM01000128">
    <property type="protein sequence ID" value="PIS28526.1"/>
    <property type="molecule type" value="Genomic_DNA"/>
</dbReference>
<protein>
    <submittedName>
        <fullName evidence="2">Uncharacterized protein</fullName>
    </submittedName>
</protein>
<reference evidence="2 3" key="1">
    <citation type="submission" date="2017-09" db="EMBL/GenBank/DDBJ databases">
        <title>Depth-based differentiation of microbial function through sediment-hosted aquifers and enrichment of novel symbionts in the deep terrestrial subsurface.</title>
        <authorList>
            <person name="Probst A.J."/>
            <person name="Ladd B."/>
            <person name="Jarett J.K."/>
            <person name="Geller-Mcgrath D.E."/>
            <person name="Sieber C.M."/>
            <person name="Emerson J.B."/>
            <person name="Anantharaman K."/>
            <person name="Thomas B.C."/>
            <person name="Malmstrom R."/>
            <person name="Stieglmeier M."/>
            <person name="Klingl A."/>
            <person name="Woyke T."/>
            <person name="Ryan C.M."/>
            <person name="Banfield J.F."/>
        </authorList>
    </citation>
    <scope>NUCLEOTIDE SEQUENCE [LARGE SCALE GENOMIC DNA]</scope>
    <source>
        <strain evidence="2">CG08_land_8_20_14_0_20_45_16</strain>
    </source>
</reference>
<organism evidence="2 3">
    <name type="scientific">Candidatus Saganbacteria bacterium CG08_land_8_20_14_0_20_45_16</name>
    <dbReference type="NCBI Taxonomy" id="2014293"/>
    <lineage>
        <taxon>Bacteria</taxon>
        <taxon>Bacillati</taxon>
        <taxon>Saganbacteria</taxon>
    </lineage>
</organism>
<name>A0A2H0XUA7_UNCSA</name>
<sequence>MKKTLALSLIIFVAVLLAVGCASTTSSSEKLLSDTAAAVNADTAASLAQTINKSMATWAQTGTVSGTVVSSEVKAAALGDFSVVTGPDTNSYYHVTEEVSTTSGTYEVDLHVKLVKDGSDQVTDTYIYGTLSLSAIVGTSNFSYTMTFGSGVSDPYHGTATWSGADLASIGASGPLSLSITTNDGTTTHTTGLTLIMSSFSLSVTSGADYPTGTISITLTYDETADSNTYTITFNGTNTATVTYGTDTTTITLLST</sequence>
<evidence type="ECO:0000313" key="2">
    <source>
        <dbReference type="EMBL" id="PIS28526.1"/>
    </source>
</evidence>
<evidence type="ECO:0000256" key="1">
    <source>
        <dbReference type="SAM" id="SignalP"/>
    </source>
</evidence>
<gene>
    <name evidence="2" type="ORF">COT42_07745</name>
</gene>